<name>Q8FMM4_COREF</name>
<evidence type="ECO:0000256" key="8">
    <source>
        <dbReference type="SAM" id="MobiDB-lite"/>
    </source>
</evidence>
<organism evidence="10 11">
    <name type="scientific">Corynebacterium efficiens (strain DSM 44549 / YS-314 / AJ 12310 / JCM 11189 / NBRC 100395)</name>
    <dbReference type="NCBI Taxonomy" id="196164"/>
    <lineage>
        <taxon>Bacteria</taxon>
        <taxon>Bacillati</taxon>
        <taxon>Actinomycetota</taxon>
        <taxon>Actinomycetes</taxon>
        <taxon>Mycobacteriales</taxon>
        <taxon>Corynebacteriaceae</taxon>
        <taxon>Corynebacterium</taxon>
    </lineage>
</organism>
<keyword evidence="7" id="KW-0479">Metal-binding</keyword>
<feature type="transmembrane region" description="Helical" evidence="9">
    <location>
        <begin position="239"/>
        <end position="258"/>
    </location>
</feature>
<evidence type="ECO:0000313" key="10">
    <source>
        <dbReference type="EMBL" id="BAC19289.1"/>
    </source>
</evidence>
<dbReference type="InterPro" id="IPR004254">
    <property type="entry name" value="AdipoR/HlyIII-related"/>
</dbReference>
<proteinExistence type="inferred from homology"/>
<evidence type="ECO:0000256" key="1">
    <source>
        <dbReference type="ARBA" id="ARBA00004651"/>
    </source>
</evidence>
<comment type="subcellular location">
    <subcellularLocation>
        <location evidence="1">Cell membrane</location>
        <topology evidence="1">Multi-pass membrane protein</topology>
    </subcellularLocation>
</comment>
<dbReference type="STRING" id="196164.gene:10742925"/>
<keyword evidence="3" id="KW-1003">Cell membrane</keyword>
<evidence type="ECO:0000256" key="7">
    <source>
        <dbReference type="PIRSR" id="PIRSR604254-1"/>
    </source>
</evidence>
<keyword evidence="11" id="KW-1185">Reference proteome</keyword>
<dbReference type="Proteomes" id="UP000001409">
    <property type="component" value="Chromosome"/>
</dbReference>
<dbReference type="eggNOG" id="COG1272">
    <property type="taxonomic scope" value="Bacteria"/>
</dbReference>
<dbReference type="PANTHER" id="PTHR20855">
    <property type="entry name" value="ADIPOR/PROGESTIN RECEPTOR-RELATED"/>
    <property type="match status" value="1"/>
</dbReference>
<comment type="similarity">
    <text evidence="2">Belongs to the UPF0073 (Hly-III) family.</text>
</comment>
<feature type="compositionally biased region" description="Basic and acidic residues" evidence="8">
    <location>
        <begin position="1"/>
        <end position="15"/>
    </location>
</feature>
<feature type="transmembrane region" description="Helical" evidence="9">
    <location>
        <begin position="126"/>
        <end position="143"/>
    </location>
</feature>
<keyword evidence="4 9" id="KW-0812">Transmembrane</keyword>
<feature type="binding site" evidence="7">
    <location>
        <position position="240"/>
    </location>
    <ligand>
        <name>Zn(2+)</name>
        <dbReference type="ChEBI" id="CHEBI:29105"/>
    </ligand>
</feature>
<dbReference type="GO" id="GO:0005886">
    <property type="term" value="C:plasma membrane"/>
    <property type="evidence" value="ECO:0007669"/>
    <property type="project" value="UniProtKB-SubCell"/>
</dbReference>
<evidence type="ECO:0000256" key="9">
    <source>
        <dbReference type="SAM" id="Phobius"/>
    </source>
</evidence>
<feature type="transmembrane region" description="Helical" evidence="9">
    <location>
        <begin position="149"/>
        <end position="168"/>
    </location>
</feature>
<evidence type="ECO:0000256" key="4">
    <source>
        <dbReference type="ARBA" id="ARBA00022692"/>
    </source>
</evidence>
<evidence type="ECO:0000256" key="6">
    <source>
        <dbReference type="ARBA" id="ARBA00023136"/>
    </source>
</evidence>
<evidence type="ECO:0000256" key="2">
    <source>
        <dbReference type="ARBA" id="ARBA00008488"/>
    </source>
</evidence>
<feature type="region of interest" description="Disordered" evidence="8">
    <location>
        <begin position="1"/>
        <end position="34"/>
    </location>
</feature>
<dbReference type="AlphaFoldDB" id="Q8FMM4"/>
<dbReference type="NCBIfam" id="TIGR01065">
    <property type="entry name" value="hlyIII"/>
    <property type="match status" value="1"/>
</dbReference>
<feature type="transmembrane region" description="Helical" evidence="9">
    <location>
        <begin position="56"/>
        <end position="77"/>
    </location>
</feature>
<keyword evidence="5 9" id="KW-1133">Transmembrane helix</keyword>
<sequence>MSAHAPRGEEARDYMDADPSIEGVPRSNDGGPSDEPILELTRYVFDRGPRPRARGLFHQIAAFLSVISGSVLSTYAWMTLVWWEALGVTIYALCMFGLFAVSAAYHRGQWRRMHTVAWWRRADHSTIAVFIAATYTPLCMIVLPPNLATWMLVTAWVGAILSVILNMVWIDHPRWLSVVVYLALGWLIVPLIPQLWAGAGHTVVWLLLAGGIIYSLGALIYGFKWPGREARWIGYHEHFHAATIVAAVVHLVAVWMVVVG</sequence>
<feature type="transmembrane region" description="Helical" evidence="9">
    <location>
        <begin position="83"/>
        <end position="105"/>
    </location>
</feature>
<keyword evidence="6 9" id="KW-0472">Membrane</keyword>
<accession>Q8FMM4</accession>
<protein>
    <recommendedName>
        <fullName evidence="12">Hemolysin III</fullName>
    </recommendedName>
</protein>
<dbReference type="GO" id="GO:0140911">
    <property type="term" value="F:pore-forming activity"/>
    <property type="evidence" value="ECO:0007669"/>
    <property type="project" value="InterPro"/>
</dbReference>
<reference evidence="10 11" key="1">
    <citation type="journal article" date="2003" name="Genome Res.">
        <title>Comparative complete genome sequence analysis of the amino acid replacements responsible for the thermostability of Corynebacterium efficiens.</title>
        <authorList>
            <person name="Nishio Y."/>
            <person name="Nakamura Y."/>
            <person name="Kawarabayasi Y."/>
            <person name="Usuda Y."/>
            <person name="Kimura E."/>
            <person name="Sugimoto S."/>
            <person name="Matsui K."/>
            <person name="Yamagishi A."/>
            <person name="Kikuchi H."/>
            <person name="Ikeo K."/>
            <person name="Gojobori T."/>
        </authorList>
    </citation>
    <scope>NUCLEOTIDE SEQUENCE [LARGE SCALE GENOMIC DNA]</scope>
    <source>
        <strain evidence="11">DSM 44549 / YS-314 / AJ 12310 / JCM 11189 / NBRC 100395</strain>
    </source>
</reference>
<dbReference type="PANTHER" id="PTHR20855:SF3">
    <property type="entry name" value="LD03007P"/>
    <property type="match status" value="1"/>
</dbReference>
<dbReference type="InterPro" id="IPR005744">
    <property type="entry name" value="Hy-lIII"/>
</dbReference>
<evidence type="ECO:0000256" key="3">
    <source>
        <dbReference type="ARBA" id="ARBA00022475"/>
    </source>
</evidence>
<feature type="transmembrane region" description="Helical" evidence="9">
    <location>
        <begin position="203"/>
        <end position="223"/>
    </location>
</feature>
<feature type="transmembrane region" description="Helical" evidence="9">
    <location>
        <begin position="175"/>
        <end position="197"/>
    </location>
</feature>
<dbReference type="RefSeq" id="WP_011075947.1">
    <property type="nucleotide sequence ID" value="NC_004369.1"/>
</dbReference>
<evidence type="ECO:0000256" key="5">
    <source>
        <dbReference type="ARBA" id="ARBA00022989"/>
    </source>
</evidence>
<feature type="binding site" evidence="7">
    <location>
        <position position="106"/>
    </location>
    <ligand>
        <name>Zn(2+)</name>
        <dbReference type="ChEBI" id="CHEBI:29105"/>
    </ligand>
</feature>
<feature type="binding site" evidence="7">
    <location>
        <position position="236"/>
    </location>
    <ligand>
        <name>Zn(2+)</name>
        <dbReference type="ChEBI" id="CHEBI:29105"/>
    </ligand>
</feature>
<evidence type="ECO:0000313" key="11">
    <source>
        <dbReference type="Proteomes" id="UP000001409"/>
    </source>
</evidence>
<dbReference type="Pfam" id="PF03006">
    <property type="entry name" value="HlyIII"/>
    <property type="match status" value="1"/>
</dbReference>
<dbReference type="HOGENOM" id="CLU_051078_2_2_11"/>
<dbReference type="KEGG" id="cef:CE2479"/>
<evidence type="ECO:0008006" key="12">
    <source>
        <dbReference type="Google" id="ProtNLM"/>
    </source>
</evidence>
<dbReference type="EMBL" id="BA000035">
    <property type="protein sequence ID" value="BAC19289.1"/>
    <property type="molecule type" value="Genomic_DNA"/>
</dbReference>
<keyword evidence="7" id="KW-0862">Zinc</keyword>
<dbReference type="GO" id="GO:0046872">
    <property type="term" value="F:metal ion binding"/>
    <property type="evidence" value="ECO:0007669"/>
    <property type="project" value="UniProtKB-KW"/>
</dbReference>
<dbReference type="OrthoDB" id="9813689at2"/>